<name>A0ABP3ZYC9_9ACTN</name>
<dbReference type="RefSeq" id="WP_343950518.1">
    <property type="nucleotide sequence ID" value="NZ_BAAAHQ010000014.1"/>
</dbReference>
<dbReference type="EMBL" id="BAAAHQ010000014">
    <property type="protein sequence ID" value="GAA0927913.1"/>
    <property type="molecule type" value="Genomic_DNA"/>
</dbReference>
<feature type="region of interest" description="Disordered" evidence="1">
    <location>
        <begin position="30"/>
        <end position="83"/>
    </location>
</feature>
<protein>
    <submittedName>
        <fullName evidence="2">Uncharacterized protein</fullName>
    </submittedName>
</protein>
<evidence type="ECO:0000256" key="1">
    <source>
        <dbReference type="SAM" id="MobiDB-lite"/>
    </source>
</evidence>
<dbReference type="Proteomes" id="UP001501578">
    <property type="component" value="Unassembled WGS sequence"/>
</dbReference>
<reference evidence="3" key="1">
    <citation type="journal article" date="2019" name="Int. J. Syst. Evol. Microbiol.">
        <title>The Global Catalogue of Microorganisms (GCM) 10K type strain sequencing project: providing services to taxonomists for standard genome sequencing and annotation.</title>
        <authorList>
            <consortium name="The Broad Institute Genomics Platform"/>
            <consortium name="The Broad Institute Genome Sequencing Center for Infectious Disease"/>
            <person name="Wu L."/>
            <person name="Ma J."/>
        </authorList>
    </citation>
    <scope>NUCLEOTIDE SEQUENCE [LARGE SCALE GENOMIC DNA]</scope>
    <source>
        <strain evidence="3">JCM 11136</strain>
    </source>
</reference>
<evidence type="ECO:0000313" key="3">
    <source>
        <dbReference type="Proteomes" id="UP001501578"/>
    </source>
</evidence>
<comment type="caution">
    <text evidence="2">The sequence shown here is derived from an EMBL/GenBank/DDBJ whole genome shotgun (WGS) entry which is preliminary data.</text>
</comment>
<sequence length="83" mass="8526">MTGTGAAGTAGPSLTDAVIPLTTLSTLTVDTAKRRPGALPAATGERDGRRDHSTRYDTRVRAPDGLGQGGGHRMRGRGADDQP</sequence>
<proteinExistence type="predicted"/>
<accession>A0ABP3ZYC9</accession>
<organism evidence="2 3">
    <name type="scientific">Nonomuraea longicatena</name>
    <dbReference type="NCBI Taxonomy" id="83682"/>
    <lineage>
        <taxon>Bacteria</taxon>
        <taxon>Bacillati</taxon>
        <taxon>Actinomycetota</taxon>
        <taxon>Actinomycetes</taxon>
        <taxon>Streptosporangiales</taxon>
        <taxon>Streptosporangiaceae</taxon>
        <taxon>Nonomuraea</taxon>
    </lineage>
</organism>
<feature type="compositionally biased region" description="Basic and acidic residues" evidence="1">
    <location>
        <begin position="44"/>
        <end position="62"/>
    </location>
</feature>
<keyword evidence="3" id="KW-1185">Reference proteome</keyword>
<gene>
    <name evidence="2" type="ORF">GCM10009560_30700</name>
</gene>
<evidence type="ECO:0000313" key="2">
    <source>
        <dbReference type="EMBL" id="GAA0927913.1"/>
    </source>
</evidence>